<dbReference type="PANTHER" id="PTHR14136">
    <property type="entry name" value="BTB_POZ DOMAIN-CONTAINING PROTEIN KCTD9"/>
    <property type="match status" value="1"/>
</dbReference>
<organism evidence="2 3">
    <name type="scientific">Kipferlia bialata</name>
    <dbReference type="NCBI Taxonomy" id="797122"/>
    <lineage>
        <taxon>Eukaryota</taxon>
        <taxon>Metamonada</taxon>
        <taxon>Carpediemonas-like organisms</taxon>
        <taxon>Kipferlia</taxon>
    </lineage>
</organism>
<dbReference type="Pfam" id="PF00805">
    <property type="entry name" value="Pentapeptide"/>
    <property type="match status" value="5"/>
</dbReference>
<feature type="region of interest" description="Disordered" evidence="1">
    <location>
        <begin position="364"/>
        <end position="393"/>
    </location>
</feature>
<keyword evidence="3" id="KW-1185">Reference proteome</keyword>
<proteinExistence type="predicted"/>
<accession>A0A391NPL6</accession>
<evidence type="ECO:0000313" key="2">
    <source>
        <dbReference type="EMBL" id="GCA63477.1"/>
    </source>
</evidence>
<sequence length="1022" mass="107455">VVGDRVEQALAVDTTQVPEGETVVCTQNGMFHLVCISNTPPLTCTLLGIQCSEGGTLSWRVVPLTITAEASECMSTATTCVLGTDTSGCAILAAVTDGSVSTILHLDPTTHTLSVTCSLPHPCDHPTSISGHSGVVDMVYKDRCVRCNTHTGSVCDTVISGNQTLSCMGPVFTLPDKSLHIAVYDYTCICLAPSVDSYACVGRCVHYTTVTDGCMSLHVTDLSQLEGMPHLRPAAQGVPLSTHGVLSSLAPHPTRYTITAPTRNGHVYIALSPSLDVIGVSSINLSGEVEESLTPPPDQPLLGPVDGCGVCVEGVVWACKCGQLCGINPITQHLKQVPLSLCSQPVSVSASSLMLDTPTGHKVYEPRWDGATTEMDPGTSRSVEDPDENAQPSMSFASDIRPCTINGVVEVDGAFYSIRLGVWIDMEADTPTSTPTVQRTAVSTLDTLQPYLQRGCLHGLDICGTQEMSIYLTDKLSGMLIRDCTLTHCSLQCMANSLVIGTKFKECDFHKADLTGTRLDRCRFDGCDLTDTNLTRTSLCDVRVSPGTHAEGMVMRDAALCKVQLRDLHLDKADMSGACVSSLDLTGSTTCGITLTGVDLSRCSGVTSDTLCKAADISGTCLSGMDMSGWDMTDVSLQGVVLAGREGAITRLSGVDLSDEDFTGTSFKGVDVSGCDISDCVLDNACFGGVIGLAATQLRAAAFLAGVSLAGLDLASWDLSGLDLGGSDLTGCTLTDTNLTGCNLSNAVLKGASGLTKTQLQSLKGKTLAGLDLRCVKDMAGVDLTGYDLSHANLSGCNLSKVNLSGANMTGTEVAGADFTDANLSGVIGVADLGSASWLQGINLTGVSLVDMVMRGCDLTGANLTGCDLSGADFTDAVLDKASMEDTVASRTKGLVIPPPADPILQVSDVEPVVFAEEARSQWNGVQVCSSRWCRIAVTIPSDRCAWSYEFGSPIRLHINTVDKTYSPKFQEMIHCRRRDGIVEIGTDGATVVRVPVKRGRVTLDVKAKCVGNRSAHLSIVN</sequence>
<comment type="caution">
    <text evidence="2">The sequence shown here is derived from an EMBL/GenBank/DDBJ whole genome shotgun (WGS) entry which is preliminary data.</text>
</comment>
<protein>
    <submittedName>
        <fullName evidence="2">Uncharacterized protein</fullName>
    </submittedName>
</protein>
<dbReference type="AlphaFoldDB" id="A0A391NPL6"/>
<feature type="non-terminal residue" evidence="2">
    <location>
        <position position="1"/>
    </location>
</feature>
<dbReference type="InterPro" id="IPR051082">
    <property type="entry name" value="Pentapeptide-BTB/POZ_domain"/>
</dbReference>
<evidence type="ECO:0000313" key="3">
    <source>
        <dbReference type="Proteomes" id="UP000265618"/>
    </source>
</evidence>
<name>A0A391NPL6_9EUKA</name>
<dbReference type="Gene3D" id="2.160.20.80">
    <property type="entry name" value="E3 ubiquitin-protein ligase SopA"/>
    <property type="match status" value="4"/>
</dbReference>
<dbReference type="SUPFAM" id="SSF141571">
    <property type="entry name" value="Pentapeptide repeat-like"/>
    <property type="match status" value="2"/>
</dbReference>
<gene>
    <name evidence="2" type="ORF">KIPB_010161</name>
</gene>
<dbReference type="Proteomes" id="UP000265618">
    <property type="component" value="Unassembled WGS sequence"/>
</dbReference>
<evidence type="ECO:0000256" key="1">
    <source>
        <dbReference type="SAM" id="MobiDB-lite"/>
    </source>
</evidence>
<reference evidence="2 3" key="1">
    <citation type="journal article" date="2018" name="PLoS ONE">
        <title>The draft genome of Kipferlia bialata reveals reductive genome evolution in fornicate parasites.</title>
        <authorList>
            <person name="Tanifuji G."/>
            <person name="Takabayashi S."/>
            <person name="Kume K."/>
            <person name="Takagi M."/>
            <person name="Nakayama T."/>
            <person name="Kamikawa R."/>
            <person name="Inagaki Y."/>
            <person name="Hashimoto T."/>
        </authorList>
    </citation>
    <scope>NUCLEOTIDE SEQUENCE [LARGE SCALE GENOMIC DNA]</scope>
    <source>
        <strain evidence="2">NY0173</strain>
    </source>
</reference>
<dbReference type="OrthoDB" id="9989223at2759"/>
<dbReference type="InterPro" id="IPR001646">
    <property type="entry name" value="5peptide_repeat"/>
</dbReference>
<dbReference type="PANTHER" id="PTHR14136:SF17">
    <property type="entry name" value="BTB_POZ DOMAIN-CONTAINING PROTEIN KCTD9"/>
    <property type="match status" value="1"/>
</dbReference>
<dbReference type="EMBL" id="BDIP01003682">
    <property type="protein sequence ID" value="GCA63477.1"/>
    <property type="molecule type" value="Genomic_DNA"/>
</dbReference>